<dbReference type="PANTHER" id="PTHR43830:SF3">
    <property type="entry name" value="PROTEIN PSP1"/>
    <property type="match status" value="1"/>
</dbReference>
<sequence length="422" mass="47160">MTEIIGVRFKSGGKQYYFDPQGIPVSAGQGVIIETSRGLEYGECVQGNTLVEDSAVVQPLRPLVRIANEKDLEVVQRNREKEERAFRICQEKILEHGLEMKLVEVEYNFDGNKILFFFTADGRVDFRALVKDLAGIFHTRIELRQIGVRDEAKMLGGLGICGMPFCCSRFMDDFQPVSIKMAKTQNLSLNPTKISGTCGRLMCCLKYEQEAYEDAVKRMPKNESFVETPDGVGNISHVDLLRETVTVRLDDQPDTPRCYHNCEICVVRNGKGKRPEGYVPPPPEELSKLRRDTPPPETEEERLSAALAQLSLEYSSGEERGEHTRSRRRRSRSKRPQEGAQSPAGEAAPPREKEAKPPRNKGGEGQKPPRPKSDRPAPPPAQEGAAAPAEGEGGEKRRRRPHRRYRGNKPKGEGGAPSKPES</sequence>
<dbReference type="NCBIfam" id="NF041131">
    <property type="entry name" value="RicT_YaaT_fam"/>
    <property type="match status" value="1"/>
</dbReference>
<feature type="compositionally biased region" description="Basic and acidic residues" evidence="1">
    <location>
        <begin position="349"/>
        <end position="364"/>
    </location>
</feature>
<dbReference type="InterPro" id="IPR047767">
    <property type="entry name" value="PSP1-like"/>
</dbReference>
<feature type="compositionally biased region" description="Basic residues" evidence="1">
    <location>
        <begin position="325"/>
        <end position="334"/>
    </location>
</feature>
<feature type="compositionally biased region" description="Basic and acidic residues" evidence="1">
    <location>
        <begin position="285"/>
        <end position="294"/>
    </location>
</feature>
<feature type="compositionally biased region" description="Basic residues" evidence="1">
    <location>
        <begin position="396"/>
        <end position="409"/>
    </location>
</feature>
<proteinExistence type="predicted"/>
<dbReference type="Proteomes" id="UP000824208">
    <property type="component" value="Unassembled WGS sequence"/>
</dbReference>
<comment type="caution">
    <text evidence="3">The sequence shown here is derived from an EMBL/GenBank/DDBJ whole genome shotgun (WGS) entry which is preliminary data.</text>
</comment>
<dbReference type="Pfam" id="PF04468">
    <property type="entry name" value="PSP1"/>
    <property type="match status" value="1"/>
</dbReference>
<gene>
    <name evidence="3" type="ORF">H9714_06210</name>
</gene>
<reference evidence="3" key="2">
    <citation type="submission" date="2021-04" db="EMBL/GenBank/DDBJ databases">
        <authorList>
            <person name="Gilroy R."/>
        </authorList>
    </citation>
    <scope>NUCLEOTIDE SEQUENCE</scope>
    <source>
        <strain evidence="3">CHK189-11263</strain>
    </source>
</reference>
<name>A0A9D2MB48_9FIRM</name>
<dbReference type="PANTHER" id="PTHR43830">
    <property type="entry name" value="PROTEIN PSP1"/>
    <property type="match status" value="1"/>
</dbReference>
<feature type="domain" description="PSP1 C-terminal" evidence="2">
    <location>
        <begin position="61"/>
        <end position="146"/>
    </location>
</feature>
<dbReference type="PROSITE" id="PS51411">
    <property type="entry name" value="PSP1_C"/>
    <property type="match status" value="1"/>
</dbReference>
<evidence type="ECO:0000313" key="3">
    <source>
        <dbReference type="EMBL" id="HJB57127.1"/>
    </source>
</evidence>
<evidence type="ECO:0000259" key="2">
    <source>
        <dbReference type="PROSITE" id="PS51411"/>
    </source>
</evidence>
<evidence type="ECO:0000313" key="4">
    <source>
        <dbReference type="Proteomes" id="UP000824208"/>
    </source>
</evidence>
<protein>
    <recommendedName>
        <fullName evidence="2">PSP1 C-terminal domain-containing protein</fullName>
    </recommendedName>
</protein>
<feature type="region of interest" description="Disordered" evidence="1">
    <location>
        <begin position="271"/>
        <end position="422"/>
    </location>
</feature>
<dbReference type="AlphaFoldDB" id="A0A9D2MB48"/>
<dbReference type="EMBL" id="DWYC01000053">
    <property type="protein sequence ID" value="HJB57127.1"/>
    <property type="molecule type" value="Genomic_DNA"/>
</dbReference>
<organism evidence="3 4">
    <name type="scientific">Candidatus Flavonifractor intestinipullorum</name>
    <dbReference type="NCBI Taxonomy" id="2838587"/>
    <lineage>
        <taxon>Bacteria</taxon>
        <taxon>Bacillati</taxon>
        <taxon>Bacillota</taxon>
        <taxon>Clostridia</taxon>
        <taxon>Eubacteriales</taxon>
        <taxon>Oscillospiraceae</taxon>
        <taxon>Flavonifractor</taxon>
    </lineage>
</organism>
<evidence type="ECO:0000256" key="1">
    <source>
        <dbReference type="SAM" id="MobiDB-lite"/>
    </source>
</evidence>
<dbReference type="GO" id="GO:0005737">
    <property type="term" value="C:cytoplasm"/>
    <property type="evidence" value="ECO:0007669"/>
    <property type="project" value="TreeGrafter"/>
</dbReference>
<dbReference type="InterPro" id="IPR007557">
    <property type="entry name" value="PSP1_C"/>
</dbReference>
<accession>A0A9D2MB48</accession>
<reference evidence="3" key="1">
    <citation type="journal article" date="2021" name="PeerJ">
        <title>Extensive microbial diversity within the chicken gut microbiome revealed by metagenomics and culture.</title>
        <authorList>
            <person name="Gilroy R."/>
            <person name="Ravi A."/>
            <person name="Getino M."/>
            <person name="Pursley I."/>
            <person name="Horton D.L."/>
            <person name="Alikhan N.F."/>
            <person name="Baker D."/>
            <person name="Gharbi K."/>
            <person name="Hall N."/>
            <person name="Watson M."/>
            <person name="Adriaenssens E.M."/>
            <person name="Foster-Nyarko E."/>
            <person name="Jarju S."/>
            <person name="Secka A."/>
            <person name="Antonio M."/>
            <person name="Oren A."/>
            <person name="Chaudhuri R.R."/>
            <person name="La Ragione R."/>
            <person name="Hildebrand F."/>
            <person name="Pallen M.J."/>
        </authorList>
    </citation>
    <scope>NUCLEOTIDE SEQUENCE</scope>
    <source>
        <strain evidence="3">CHK189-11263</strain>
    </source>
</reference>